<protein>
    <submittedName>
        <fullName evidence="1">Uncharacterized protein</fullName>
    </submittedName>
</protein>
<evidence type="ECO:0000313" key="1">
    <source>
        <dbReference type="EMBL" id="XCA47494.1"/>
    </source>
</evidence>
<proteinExistence type="predicted"/>
<name>A0AAU7YPD2_9PHYC</name>
<organism evidence="1">
    <name type="scientific">Micromonas commoda virus</name>
    <dbReference type="NCBI Taxonomy" id="3057169"/>
    <lineage>
        <taxon>Viruses</taxon>
        <taxon>Varidnaviria</taxon>
        <taxon>Bamfordvirae</taxon>
        <taxon>Nucleocytoviricota</taxon>
        <taxon>Megaviricetes</taxon>
        <taxon>Algavirales</taxon>
        <taxon>Phycodnaviridae</taxon>
    </lineage>
</organism>
<reference evidence="1" key="1">
    <citation type="submission" date="2024-06" db="EMBL/GenBank/DDBJ databases">
        <title>Evidence of context-dependent and transient costs of resisting viral infection in isolates of the marine microalga Micromonas sp. (class Mamiellophyceae).</title>
        <authorList>
            <person name="Bedi de Silva A."/>
            <person name="Schvarcz C.R."/>
            <person name="Steward G.R."/>
            <person name="Edwards K.F."/>
        </authorList>
    </citation>
    <scope>NUCLEOTIDE SEQUENCE</scope>
    <source>
        <strain evidence="1">McV-KB2</strain>
    </source>
</reference>
<dbReference type="EMBL" id="PP911589">
    <property type="protein sequence ID" value="XCA47494.1"/>
    <property type="molecule type" value="Genomic_DNA"/>
</dbReference>
<sequence length="331" mass="34138">MVRYSVGRSTQKNSKKIVTDLSEVLVAPGDMIYADSAIEAANISIGQTTGHVLTVVAPGEVGWQGISGASGQVGTLEQVTVNANTATRTVSFLNPVTSLTASGNVTVTGSVTASTFLGDGTQLLGVATRLELTNNVTSIRNDITSNALRITNIESYTTGGQSGQILTSTGSTPTWSTVTPSLVGLPSPYTSGDILYATSSTQLAKLSLGEAGQVLKSDGSQPVWATDLTGGSGGGSGGVWTATGINNTIYYDSGNVGIATDAPMADLQVGSNVQISDTDTDKIKVTGNVYVSKNLQVLDDVDCFQVKTTNIFIKKQVVTAQPARTSTVMIL</sequence>
<accession>A0AAU7YPD2</accession>